<evidence type="ECO:0000256" key="8">
    <source>
        <dbReference type="ARBA" id="ARBA00022842"/>
    </source>
</evidence>
<keyword evidence="6" id="KW-0808">Transferase</keyword>
<comment type="cofactor">
    <cofactor evidence="2">
        <name>thiamine diphosphate</name>
        <dbReference type="ChEBI" id="CHEBI:58937"/>
    </cofactor>
</comment>
<evidence type="ECO:0000256" key="7">
    <source>
        <dbReference type="ARBA" id="ARBA00022723"/>
    </source>
</evidence>
<evidence type="ECO:0000256" key="3">
    <source>
        <dbReference type="ARBA" id="ARBA00007131"/>
    </source>
</evidence>
<dbReference type="Pfam" id="PF22613">
    <property type="entry name" value="Transketolase_C_1"/>
    <property type="match status" value="1"/>
</dbReference>
<evidence type="ECO:0000256" key="1">
    <source>
        <dbReference type="ARBA" id="ARBA00001946"/>
    </source>
</evidence>
<dbReference type="GO" id="GO:0006098">
    <property type="term" value="P:pentose-phosphate shunt"/>
    <property type="evidence" value="ECO:0007669"/>
    <property type="project" value="TreeGrafter"/>
</dbReference>
<reference evidence="11" key="1">
    <citation type="submission" date="2020-05" db="EMBL/GenBank/DDBJ databases">
        <authorList>
            <person name="Chiriac C."/>
            <person name="Salcher M."/>
            <person name="Ghai R."/>
            <person name="Kavagutti S V."/>
        </authorList>
    </citation>
    <scope>NUCLEOTIDE SEQUENCE</scope>
</reference>
<dbReference type="PANTHER" id="PTHR43522">
    <property type="entry name" value="TRANSKETOLASE"/>
    <property type="match status" value="1"/>
</dbReference>
<dbReference type="InterPro" id="IPR009014">
    <property type="entry name" value="Transketo_C/PFOR_II"/>
</dbReference>
<accession>A0A6J7HGD0</accession>
<keyword evidence="8" id="KW-0460">Magnesium</keyword>
<comment type="similarity">
    <text evidence="3">Belongs to the transketolase family.</text>
</comment>
<feature type="domain" description="Transketolase-like C-terminal" evidence="10">
    <location>
        <begin position="41"/>
        <end position="151"/>
    </location>
</feature>
<evidence type="ECO:0000256" key="4">
    <source>
        <dbReference type="ARBA" id="ARBA00011738"/>
    </source>
</evidence>
<keyword evidence="7" id="KW-0479">Metal-binding</keyword>
<dbReference type="GO" id="GO:0046872">
    <property type="term" value="F:metal ion binding"/>
    <property type="evidence" value="ECO:0007669"/>
    <property type="project" value="UniProtKB-KW"/>
</dbReference>
<dbReference type="SUPFAM" id="SSF52922">
    <property type="entry name" value="TK C-terminal domain-like"/>
    <property type="match status" value="1"/>
</dbReference>
<evidence type="ECO:0000256" key="6">
    <source>
        <dbReference type="ARBA" id="ARBA00022679"/>
    </source>
</evidence>
<comment type="subunit">
    <text evidence="4">Homodimer.</text>
</comment>
<organism evidence="11">
    <name type="scientific">freshwater metagenome</name>
    <dbReference type="NCBI Taxonomy" id="449393"/>
    <lineage>
        <taxon>unclassified sequences</taxon>
        <taxon>metagenomes</taxon>
        <taxon>ecological metagenomes</taxon>
    </lineage>
</organism>
<dbReference type="GO" id="GO:0004802">
    <property type="term" value="F:transketolase activity"/>
    <property type="evidence" value="ECO:0007669"/>
    <property type="project" value="UniProtKB-EC"/>
</dbReference>
<dbReference type="InterPro" id="IPR055152">
    <property type="entry name" value="Transketolase-like_C_2"/>
</dbReference>
<dbReference type="InterPro" id="IPR033247">
    <property type="entry name" value="Transketolase_fam"/>
</dbReference>
<name>A0A6J7HGD0_9ZZZZ</name>
<keyword evidence="9" id="KW-0786">Thiamine pyrophosphate</keyword>
<protein>
    <recommendedName>
        <fullName evidence="5">transketolase</fullName>
        <ecNumber evidence="5">2.2.1.1</ecNumber>
    </recommendedName>
</protein>
<comment type="cofactor">
    <cofactor evidence="1">
        <name>Mg(2+)</name>
        <dbReference type="ChEBI" id="CHEBI:18420"/>
    </cofactor>
</comment>
<dbReference type="FunFam" id="3.40.50.920:FF:000003">
    <property type="entry name" value="Transketolase"/>
    <property type="match status" value="1"/>
</dbReference>
<evidence type="ECO:0000256" key="2">
    <source>
        <dbReference type="ARBA" id="ARBA00001964"/>
    </source>
</evidence>
<evidence type="ECO:0000256" key="9">
    <source>
        <dbReference type="ARBA" id="ARBA00023052"/>
    </source>
</evidence>
<evidence type="ECO:0000256" key="5">
    <source>
        <dbReference type="ARBA" id="ARBA00013152"/>
    </source>
</evidence>
<sequence>MVEAWRQIIIRKRAAGVLLSRQNLPVFDREQCAPAAGVAHGAYILKDSVNPVAVIIATGSEVSLALDVQNSLALEGVHVRVVSAPCLEWFAQQDESYKELVLPSAIPLKISIEVGIAQGWREIIGDRGISISLEHFGASADASRLFNEFGFSVESVVQRIKAAL</sequence>
<evidence type="ECO:0000313" key="11">
    <source>
        <dbReference type="EMBL" id="CAB4916103.1"/>
    </source>
</evidence>
<evidence type="ECO:0000259" key="10">
    <source>
        <dbReference type="Pfam" id="PF22613"/>
    </source>
</evidence>
<dbReference type="EMBL" id="CAFBMZ010000004">
    <property type="protein sequence ID" value="CAB4916103.1"/>
    <property type="molecule type" value="Genomic_DNA"/>
</dbReference>
<dbReference type="Gene3D" id="3.40.50.920">
    <property type="match status" value="1"/>
</dbReference>
<gene>
    <name evidence="11" type="ORF">UFOPK3684_00107</name>
</gene>
<proteinExistence type="inferred from homology"/>
<dbReference type="PANTHER" id="PTHR43522:SF2">
    <property type="entry name" value="TRANSKETOLASE 1-RELATED"/>
    <property type="match status" value="1"/>
</dbReference>
<dbReference type="GO" id="GO:0005829">
    <property type="term" value="C:cytosol"/>
    <property type="evidence" value="ECO:0007669"/>
    <property type="project" value="TreeGrafter"/>
</dbReference>
<dbReference type="AlphaFoldDB" id="A0A6J7HGD0"/>
<dbReference type="EC" id="2.2.1.1" evidence="5"/>